<evidence type="ECO:0000256" key="1">
    <source>
        <dbReference type="SAM" id="MobiDB-lite"/>
    </source>
</evidence>
<dbReference type="EMBL" id="PJQY01003104">
    <property type="protein sequence ID" value="PQM40181.1"/>
    <property type="molecule type" value="Genomic_DNA"/>
</dbReference>
<protein>
    <submittedName>
        <fullName evidence="3">Uncharacterized protein</fullName>
    </submittedName>
</protein>
<dbReference type="AlphaFoldDB" id="A0A314YSU1"/>
<reference evidence="3 4" key="1">
    <citation type="submission" date="2018-02" db="EMBL/GenBank/DDBJ databases">
        <title>Draft genome of wild Prunus yedoensis var. nudiflora.</title>
        <authorList>
            <person name="Baek S."/>
            <person name="Kim J.-H."/>
            <person name="Choi K."/>
            <person name="Kim G.-B."/>
            <person name="Cho A."/>
            <person name="Jang H."/>
            <person name="Shin C.-H."/>
            <person name="Yu H.-J."/>
            <person name="Mun J.-H."/>
        </authorList>
    </citation>
    <scope>NUCLEOTIDE SEQUENCE [LARGE SCALE GENOMIC DNA]</scope>
    <source>
        <strain evidence="4">cv. Jeju island</strain>
        <tissue evidence="3">Leaf</tissue>
    </source>
</reference>
<comment type="caution">
    <text evidence="3">The sequence shown here is derived from an EMBL/GenBank/DDBJ whole genome shotgun (WGS) entry which is preliminary data.</text>
</comment>
<accession>A0A314YSU1</accession>
<feature type="compositionally biased region" description="Acidic residues" evidence="1">
    <location>
        <begin position="44"/>
        <end position="61"/>
    </location>
</feature>
<organism evidence="3 4">
    <name type="scientific">Prunus yedoensis var. nudiflora</name>
    <dbReference type="NCBI Taxonomy" id="2094558"/>
    <lineage>
        <taxon>Eukaryota</taxon>
        <taxon>Viridiplantae</taxon>
        <taxon>Streptophyta</taxon>
        <taxon>Embryophyta</taxon>
        <taxon>Tracheophyta</taxon>
        <taxon>Spermatophyta</taxon>
        <taxon>Magnoliopsida</taxon>
        <taxon>eudicotyledons</taxon>
        <taxon>Gunneridae</taxon>
        <taxon>Pentapetalae</taxon>
        <taxon>rosids</taxon>
        <taxon>fabids</taxon>
        <taxon>Rosales</taxon>
        <taxon>Rosaceae</taxon>
        <taxon>Amygdaloideae</taxon>
        <taxon>Amygdaleae</taxon>
        <taxon>Prunus</taxon>
    </lineage>
</organism>
<name>A0A314YSU1_PRUYE</name>
<evidence type="ECO:0000313" key="2">
    <source>
        <dbReference type="EMBL" id="PQM40181.1"/>
    </source>
</evidence>
<dbReference type="EMBL" id="PJQY01000389">
    <property type="protein sequence ID" value="PQQ11592.1"/>
    <property type="molecule type" value="Genomic_DNA"/>
</dbReference>
<proteinExistence type="predicted"/>
<feature type="region of interest" description="Disordered" evidence="1">
    <location>
        <begin position="21"/>
        <end position="77"/>
    </location>
</feature>
<evidence type="ECO:0000313" key="4">
    <source>
        <dbReference type="Proteomes" id="UP000250321"/>
    </source>
</evidence>
<dbReference type="Proteomes" id="UP000250321">
    <property type="component" value="Unassembled WGS sequence"/>
</dbReference>
<sequence>MKGVYNMRPLKLLSKAQKRWQKLKKDGEWGGANADQSVPKPSDVEDFVDNEDMFAVSEEDEQHLRKTPQSDEESTGH</sequence>
<evidence type="ECO:0000313" key="3">
    <source>
        <dbReference type="EMBL" id="PQQ11592.1"/>
    </source>
</evidence>
<gene>
    <name evidence="2" type="ORF">Pyn_06935</name>
    <name evidence="3" type="ORF">Pyn_35771</name>
</gene>
<keyword evidence="4" id="KW-1185">Reference proteome</keyword>